<dbReference type="STRING" id="1121927.GOHSU_08_00190"/>
<gene>
    <name evidence="4" type="ORF">GOHSU_08_00190</name>
</gene>
<dbReference type="EMBL" id="BANT01000008">
    <property type="protein sequence ID" value="GAC56491.1"/>
    <property type="molecule type" value="Genomic_DNA"/>
</dbReference>
<comment type="caution">
    <text evidence="4">The sequence shown here is derived from an EMBL/GenBank/DDBJ whole genome shotgun (WGS) entry which is preliminary data.</text>
</comment>
<dbReference type="Pfam" id="PF00106">
    <property type="entry name" value="adh_short"/>
    <property type="match status" value="1"/>
</dbReference>
<accession>L7L6Z5</accession>
<dbReference type="InterPro" id="IPR036291">
    <property type="entry name" value="NAD(P)-bd_dom_sf"/>
</dbReference>
<protein>
    <submittedName>
        <fullName evidence="4">Putative oxidoreductase</fullName>
    </submittedName>
</protein>
<dbReference type="GO" id="GO:0016616">
    <property type="term" value="F:oxidoreductase activity, acting on the CH-OH group of donors, NAD or NADP as acceptor"/>
    <property type="evidence" value="ECO:0007669"/>
    <property type="project" value="TreeGrafter"/>
</dbReference>
<proteinExistence type="inferred from homology"/>
<dbReference type="PANTHER" id="PTHR24322">
    <property type="entry name" value="PKSB"/>
    <property type="match status" value="1"/>
</dbReference>
<evidence type="ECO:0000256" key="2">
    <source>
        <dbReference type="ARBA" id="ARBA00023002"/>
    </source>
</evidence>
<dbReference type="Gene3D" id="3.40.50.720">
    <property type="entry name" value="NAD(P)-binding Rossmann-like Domain"/>
    <property type="match status" value="1"/>
</dbReference>
<dbReference type="PRINTS" id="PR00081">
    <property type="entry name" value="GDHRDH"/>
</dbReference>
<dbReference type="SUPFAM" id="SSF51735">
    <property type="entry name" value="NAD(P)-binding Rossmann-fold domains"/>
    <property type="match status" value="1"/>
</dbReference>
<sequence length="288" mass="30281">MSVLPLRRARADRRHAAVRTALNGKVVAITGGARGIGLQTATALHEAGAIVAIGDIDGDAVGKAAADLGINGIELDVTKASSFEQFLDEVELRIGRIDVLVNNAGIMPVGPFLDYSEDLIRRTVEIDLIGVMLGSRAAARRMVGGRGGQIVNVASIAGRLPNPGLTIYNGAKAGVIEFSEALDAELAPQGVRVSTVMPTFTETGLIDGLKTNALVATVTPEQVADGVAAMIAFPRVRAAAPRSMGWVSVNTVLPHPLKQALRRLTKTDSIFLFPDSSQRADYNARIGQ</sequence>
<dbReference type="CDD" id="cd05233">
    <property type="entry name" value="SDR_c"/>
    <property type="match status" value="1"/>
</dbReference>
<evidence type="ECO:0000313" key="4">
    <source>
        <dbReference type="EMBL" id="GAC56491.1"/>
    </source>
</evidence>
<comment type="similarity">
    <text evidence="1 3">Belongs to the short-chain dehydrogenases/reductases (SDR) family.</text>
</comment>
<dbReference type="AlphaFoldDB" id="L7L6Z5"/>
<evidence type="ECO:0000256" key="3">
    <source>
        <dbReference type="RuleBase" id="RU000363"/>
    </source>
</evidence>
<dbReference type="OrthoDB" id="9775296at2"/>
<reference evidence="4 5" key="1">
    <citation type="submission" date="2012-12" db="EMBL/GenBank/DDBJ databases">
        <title>Whole genome shotgun sequence of Gordonia hirsuta NBRC 16056.</title>
        <authorList>
            <person name="Isaki-Nakamura S."/>
            <person name="Hosoyama A."/>
            <person name="Tsuchikane K."/>
            <person name="Katsumata H."/>
            <person name="Baba S."/>
            <person name="Yamazaki S."/>
            <person name="Fujita N."/>
        </authorList>
    </citation>
    <scope>NUCLEOTIDE SEQUENCE [LARGE SCALE GENOMIC DNA]</scope>
    <source>
        <strain evidence="4 5">NBRC 16056</strain>
    </source>
</reference>
<evidence type="ECO:0000256" key="1">
    <source>
        <dbReference type="ARBA" id="ARBA00006484"/>
    </source>
</evidence>
<dbReference type="InterPro" id="IPR002347">
    <property type="entry name" value="SDR_fam"/>
</dbReference>
<dbReference type="NCBIfam" id="NF005878">
    <property type="entry name" value="PRK07825.1"/>
    <property type="match status" value="1"/>
</dbReference>
<keyword evidence="2" id="KW-0560">Oxidoreductase</keyword>
<name>L7L6Z5_9ACTN</name>
<organism evidence="4 5">
    <name type="scientific">Gordonia hirsuta DSM 44140 = NBRC 16056</name>
    <dbReference type="NCBI Taxonomy" id="1121927"/>
    <lineage>
        <taxon>Bacteria</taxon>
        <taxon>Bacillati</taxon>
        <taxon>Actinomycetota</taxon>
        <taxon>Actinomycetes</taxon>
        <taxon>Mycobacteriales</taxon>
        <taxon>Gordoniaceae</taxon>
        <taxon>Gordonia</taxon>
    </lineage>
</organism>
<dbReference type="PANTHER" id="PTHR24322:SF736">
    <property type="entry name" value="RETINOL DEHYDROGENASE 10"/>
    <property type="match status" value="1"/>
</dbReference>
<dbReference type="RefSeq" id="WP_005936825.1">
    <property type="nucleotide sequence ID" value="NZ_ATVK01000043.1"/>
</dbReference>
<dbReference type="eggNOG" id="COG4221">
    <property type="taxonomic scope" value="Bacteria"/>
</dbReference>
<dbReference type="Proteomes" id="UP000053405">
    <property type="component" value="Unassembled WGS sequence"/>
</dbReference>
<evidence type="ECO:0000313" key="5">
    <source>
        <dbReference type="Proteomes" id="UP000053405"/>
    </source>
</evidence>
<keyword evidence="5" id="KW-1185">Reference proteome</keyword>
<dbReference type="PRINTS" id="PR00080">
    <property type="entry name" value="SDRFAMILY"/>
</dbReference>